<dbReference type="Proteomes" id="UP000000580">
    <property type="component" value="Chromosome"/>
</dbReference>
<feature type="region of interest" description="Disordered" evidence="1">
    <location>
        <begin position="94"/>
        <end position="132"/>
    </location>
</feature>
<feature type="compositionally biased region" description="Basic and acidic residues" evidence="1">
    <location>
        <begin position="105"/>
        <end position="122"/>
    </location>
</feature>
<dbReference type="KEGG" id="mpa:MAP_0734"/>
<dbReference type="AlphaFoldDB" id="Q742V1"/>
<evidence type="ECO:0000313" key="2">
    <source>
        <dbReference type="EMBL" id="AAS03051.1"/>
    </source>
</evidence>
<keyword evidence="3" id="KW-1185">Reference proteome</keyword>
<organism evidence="2 3">
    <name type="scientific">Mycolicibacterium paratuberculosis (strain ATCC BAA-968 / K-10)</name>
    <name type="common">Mycobacterium paratuberculosis</name>
    <dbReference type="NCBI Taxonomy" id="262316"/>
    <lineage>
        <taxon>Bacteria</taxon>
        <taxon>Bacillati</taxon>
        <taxon>Actinomycetota</taxon>
        <taxon>Actinomycetes</taxon>
        <taxon>Mycobacteriales</taxon>
        <taxon>Mycobacteriaceae</taxon>
        <taxon>Mycobacterium</taxon>
        <taxon>Mycobacterium avium complex (MAC)</taxon>
    </lineage>
</organism>
<gene>
    <name evidence="2" type="ordered locus">MAP_0734</name>
</gene>
<feature type="region of interest" description="Disordered" evidence="1">
    <location>
        <begin position="1"/>
        <end position="52"/>
    </location>
</feature>
<sequence length="132" mass="15218">MRTRRMTPSRRHRGAGSKGHPGAGDIGAPLVKAHTPHGFVGRPPGPRWRGRHVLPGKRRRVWRRGPVPVRRRRWHPALTRRPIPRHVAIALRGADSRRRCRRYRHTDERDRNDNRRTTDKPSHGGPPVGPSR</sequence>
<name>Q742V1_MYCPA</name>
<dbReference type="HOGENOM" id="CLU_1914728_0_0_11"/>
<protein>
    <submittedName>
        <fullName evidence="2">Uncharacterized protein</fullName>
    </submittedName>
</protein>
<evidence type="ECO:0000313" key="3">
    <source>
        <dbReference type="Proteomes" id="UP000000580"/>
    </source>
</evidence>
<dbReference type="EMBL" id="AE016958">
    <property type="protein sequence ID" value="AAS03051.1"/>
    <property type="molecule type" value="Genomic_DNA"/>
</dbReference>
<accession>Q742V1</accession>
<dbReference type="STRING" id="262316.MAP_0734"/>
<evidence type="ECO:0000256" key="1">
    <source>
        <dbReference type="SAM" id="MobiDB-lite"/>
    </source>
</evidence>
<feature type="compositionally biased region" description="Basic residues" evidence="1">
    <location>
        <begin position="1"/>
        <end position="15"/>
    </location>
</feature>
<reference evidence="2 3" key="1">
    <citation type="journal article" date="2005" name="Proc. Natl. Acad. Sci. U.S.A.">
        <title>The complete genome sequence of Mycobacterium avium subspecies paratuberculosis.</title>
        <authorList>
            <person name="Li L."/>
            <person name="Bannantine J.P."/>
            <person name="Zhang Q."/>
            <person name="Amonsin A."/>
            <person name="May B.J."/>
            <person name="Alt D."/>
            <person name="Banerji N."/>
            <person name="Kanjilal S."/>
            <person name="Kapur V."/>
        </authorList>
    </citation>
    <scope>NUCLEOTIDE SEQUENCE [LARGE SCALE GENOMIC DNA]</scope>
    <source>
        <strain evidence="3">ATCC BAA-968 / K-10</strain>
    </source>
</reference>
<feature type="compositionally biased region" description="Gly residues" evidence="1">
    <location>
        <begin position="16"/>
        <end position="25"/>
    </location>
</feature>
<proteinExistence type="predicted"/>